<evidence type="ECO:0000313" key="2">
    <source>
        <dbReference type="EMBL" id="KGR76746.1"/>
    </source>
</evidence>
<dbReference type="AlphaFoldDB" id="A0A0A3HVW5"/>
<reference evidence="2 3" key="1">
    <citation type="submission" date="2014-02" db="EMBL/GenBank/DDBJ databases">
        <title>Draft genome sequence of Lysinibacillus manganicus DSM 26584T.</title>
        <authorList>
            <person name="Zhang F."/>
            <person name="Wang G."/>
            <person name="Zhang L."/>
        </authorList>
    </citation>
    <scope>NUCLEOTIDE SEQUENCE [LARGE SCALE GENOMIC DNA]</scope>
    <source>
        <strain evidence="2 3">DSM 26584</strain>
    </source>
</reference>
<evidence type="ECO:0000313" key="3">
    <source>
        <dbReference type="Proteomes" id="UP000030416"/>
    </source>
</evidence>
<keyword evidence="1" id="KW-0472">Membrane</keyword>
<dbReference type="EMBL" id="JPVN01000024">
    <property type="protein sequence ID" value="KGR76746.1"/>
    <property type="molecule type" value="Genomic_DNA"/>
</dbReference>
<dbReference type="eggNOG" id="ENOG50331PB">
    <property type="taxonomic scope" value="Bacteria"/>
</dbReference>
<comment type="caution">
    <text evidence="2">The sequence shown here is derived from an EMBL/GenBank/DDBJ whole genome shotgun (WGS) entry which is preliminary data.</text>
</comment>
<dbReference type="STRING" id="1384049.CD29_16535"/>
<keyword evidence="1" id="KW-0812">Transmembrane</keyword>
<dbReference type="Proteomes" id="UP000030416">
    <property type="component" value="Unassembled WGS sequence"/>
</dbReference>
<organism evidence="2 3">
    <name type="scientific">Ureibacillus manganicus DSM 26584</name>
    <dbReference type="NCBI Taxonomy" id="1384049"/>
    <lineage>
        <taxon>Bacteria</taxon>
        <taxon>Bacillati</taxon>
        <taxon>Bacillota</taxon>
        <taxon>Bacilli</taxon>
        <taxon>Bacillales</taxon>
        <taxon>Caryophanaceae</taxon>
        <taxon>Ureibacillus</taxon>
    </lineage>
</organism>
<accession>A0A0A3HVW5</accession>
<sequence length="85" mass="9476">MDKRQAYDLCCRYRGKMVCITDNRGNKHIGRITKVDSEMVWIQPNRGQGGYGLGFWGFRGGYGNLGYGIALGAILGIALVSAFRW</sequence>
<protein>
    <submittedName>
        <fullName evidence="2">Uncharacterized protein</fullName>
    </submittedName>
</protein>
<gene>
    <name evidence="2" type="ORF">CD29_16535</name>
</gene>
<dbReference type="OrthoDB" id="2991597at2"/>
<feature type="transmembrane region" description="Helical" evidence="1">
    <location>
        <begin position="65"/>
        <end position="83"/>
    </location>
</feature>
<proteinExistence type="predicted"/>
<keyword evidence="1" id="KW-1133">Transmembrane helix</keyword>
<evidence type="ECO:0000256" key="1">
    <source>
        <dbReference type="SAM" id="Phobius"/>
    </source>
</evidence>
<keyword evidence="3" id="KW-1185">Reference proteome</keyword>
<dbReference type="RefSeq" id="WP_036189038.1">
    <property type="nucleotide sequence ID" value="NZ_AVDA01000024.1"/>
</dbReference>
<name>A0A0A3HVW5_9BACL</name>